<name>E1SVZ0_FERBD</name>
<dbReference type="STRING" id="550540.Fbal_3242"/>
<dbReference type="NCBIfam" id="NF041064">
    <property type="entry name" value="DpdG"/>
    <property type="match status" value="1"/>
</dbReference>
<evidence type="ECO:0000313" key="2">
    <source>
        <dbReference type="Proteomes" id="UP000006683"/>
    </source>
</evidence>
<dbReference type="KEGG" id="fbl:Fbal_3242"/>
<dbReference type="HOGENOM" id="CLU_930315_0_0_6"/>
<organism evidence="1 2">
    <name type="scientific">Ferrimonas balearica (strain DSM 9799 / CCM 4581 / KCTC 23876 / PAT)</name>
    <dbReference type="NCBI Taxonomy" id="550540"/>
    <lineage>
        <taxon>Bacteria</taxon>
        <taxon>Pseudomonadati</taxon>
        <taxon>Pseudomonadota</taxon>
        <taxon>Gammaproteobacteria</taxon>
        <taxon>Alteromonadales</taxon>
        <taxon>Ferrimonadaceae</taxon>
        <taxon>Ferrimonas</taxon>
    </lineage>
</organism>
<keyword evidence="2" id="KW-1185">Reference proteome</keyword>
<dbReference type="eggNOG" id="ENOG502ZCI6">
    <property type="taxonomic scope" value="Bacteria"/>
</dbReference>
<sequence length="297" mass="32969">MPIINNDHGGSQFEVLTVIHNVLKGNKGNPMEQNELIAWCRPDALLAEGKTSARSKLGKELSAWTELGLLETVGGGFRLRPCYFTDPQQQLSTGARRCLLAAENNKDLSSRDQRAVDLTVLLCMLLALDVYRYPAVQSNNLANIVDRYLTDFRINTNETPIVPSYAHWLGFMTRTGNGVYCIDPTSAIKEEISAHPSKFKPGEQLPIGNFVQQLATLLPVLDGGNYRKQVEQRIEGPSWSQPKETDLSTSLSRALLRLHHSGQLQLQKLSDAGLRNLIGPNREVLMAVTHVTVRGEQ</sequence>
<dbReference type="InterPro" id="IPR049812">
    <property type="entry name" value="DpdG-like"/>
</dbReference>
<dbReference type="GeneID" id="67183456"/>
<protein>
    <submittedName>
        <fullName evidence="1">Uncharacterized protein</fullName>
    </submittedName>
</protein>
<accession>E1SVZ0</accession>
<reference evidence="1 2" key="1">
    <citation type="journal article" date="2010" name="Stand. Genomic Sci.">
        <title>Complete genome sequence of Ferrimonas balearica type strain (PAT).</title>
        <authorList>
            <person name="Nolan M."/>
            <person name="Sikorski J."/>
            <person name="Davenport K."/>
            <person name="Lucas S."/>
            <person name="Glavina Del Rio T."/>
            <person name="Tice H."/>
            <person name="Cheng J."/>
            <person name="Goodwin L."/>
            <person name="Pitluck S."/>
            <person name="Liolios K."/>
            <person name="Ivanova N."/>
            <person name="Mavromatis K."/>
            <person name="Ovchinnikova G."/>
            <person name="Pati A."/>
            <person name="Chen A."/>
            <person name="Palaniappan K."/>
            <person name="Land M."/>
            <person name="Hauser L."/>
            <person name="Chang Y."/>
            <person name="Jeffries C."/>
            <person name="Tapia R."/>
            <person name="Brettin T."/>
            <person name="Detter J."/>
            <person name="Han C."/>
            <person name="Yasawong M."/>
            <person name="Rohde M."/>
            <person name="Tindall B."/>
            <person name="Goker M."/>
            <person name="Woyke T."/>
            <person name="Bristow J."/>
            <person name="Eisen J."/>
            <person name="Markowitz V."/>
            <person name="Hugenholtz P."/>
            <person name="Kyrpides N."/>
            <person name="Klenk H."/>
            <person name="Lapidus A."/>
        </authorList>
    </citation>
    <scope>NUCLEOTIDE SEQUENCE [LARGE SCALE GENOMIC DNA]</scope>
    <source>
        <strain evidence="2">DSM 9799 / CCM 4581 / KCTC 23876 / PAT</strain>
    </source>
</reference>
<dbReference type="AlphaFoldDB" id="E1SVZ0"/>
<dbReference type="EMBL" id="CP002209">
    <property type="protein sequence ID" value="ADN77441.1"/>
    <property type="molecule type" value="Genomic_DNA"/>
</dbReference>
<dbReference type="OrthoDB" id="6625234at2"/>
<proteinExistence type="predicted"/>
<dbReference type="Proteomes" id="UP000006683">
    <property type="component" value="Chromosome"/>
</dbReference>
<gene>
    <name evidence="1" type="ordered locus">Fbal_3242</name>
</gene>
<dbReference type="RefSeq" id="WP_013346747.1">
    <property type="nucleotide sequence ID" value="NC_014541.1"/>
</dbReference>
<evidence type="ECO:0000313" key="1">
    <source>
        <dbReference type="EMBL" id="ADN77441.1"/>
    </source>
</evidence>